<feature type="compositionally biased region" description="Basic and acidic residues" evidence="9">
    <location>
        <begin position="138"/>
        <end position="150"/>
    </location>
</feature>
<evidence type="ECO:0000256" key="2">
    <source>
        <dbReference type="ARBA" id="ARBA00022448"/>
    </source>
</evidence>
<reference evidence="10 11" key="1">
    <citation type="submission" date="2024-01" db="EMBL/GenBank/DDBJ databases">
        <title>Genome assemblies of Stephania.</title>
        <authorList>
            <person name="Yang L."/>
        </authorList>
    </citation>
    <scope>NUCLEOTIDE SEQUENCE [LARGE SCALE GENOMIC DNA]</scope>
    <source>
        <strain evidence="10">QJT</strain>
        <tissue evidence="10">Leaf</tissue>
    </source>
</reference>
<dbReference type="InterPro" id="IPR003369">
    <property type="entry name" value="TatA/B/E"/>
</dbReference>
<accession>A0AAP0K8D1</accession>
<evidence type="ECO:0000256" key="6">
    <source>
        <dbReference type="ARBA" id="ARBA00023010"/>
    </source>
</evidence>
<proteinExistence type="predicted"/>
<gene>
    <name evidence="10" type="ORF">Sjap_006423</name>
</gene>
<evidence type="ECO:0000256" key="3">
    <source>
        <dbReference type="ARBA" id="ARBA00022692"/>
    </source>
</evidence>
<evidence type="ECO:0000256" key="1">
    <source>
        <dbReference type="ARBA" id="ARBA00004581"/>
    </source>
</evidence>
<evidence type="ECO:0000313" key="10">
    <source>
        <dbReference type="EMBL" id="KAK9146520.1"/>
    </source>
</evidence>
<dbReference type="GO" id="GO:0043953">
    <property type="term" value="P:protein transport by the Tat complex"/>
    <property type="evidence" value="ECO:0007669"/>
    <property type="project" value="InterPro"/>
</dbReference>
<feature type="region of interest" description="Disordered" evidence="9">
    <location>
        <begin position="138"/>
        <end position="181"/>
    </location>
</feature>
<evidence type="ECO:0000256" key="4">
    <source>
        <dbReference type="ARBA" id="ARBA00022927"/>
    </source>
</evidence>
<comment type="caution">
    <text evidence="10">The sequence shown here is derived from an EMBL/GenBank/DDBJ whole genome shotgun (WGS) entry which is preliminary data.</text>
</comment>
<protein>
    <submittedName>
        <fullName evidence="10">Uncharacterized protein</fullName>
    </submittedName>
</protein>
<dbReference type="PANTHER" id="PTHR33162:SF1">
    <property type="entry name" value="SEC-INDEPENDENT PROTEIN TRANSLOCASE PROTEIN TATA, CHLOROPLASTIC"/>
    <property type="match status" value="1"/>
</dbReference>
<dbReference type="GO" id="GO:0009535">
    <property type="term" value="C:chloroplast thylakoid membrane"/>
    <property type="evidence" value="ECO:0007669"/>
    <property type="project" value="UniProtKB-SubCell"/>
</dbReference>
<organism evidence="10 11">
    <name type="scientific">Stephania japonica</name>
    <dbReference type="NCBI Taxonomy" id="461633"/>
    <lineage>
        <taxon>Eukaryota</taxon>
        <taxon>Viridiplantae</taxon>
        <taxon>Streptophyta</taxon>
        <taxon>Embryophyta</taxon>
        <taxon>Tracheophyta</taxon>
        <taxon>Spermatophyta</taxon>
        <taxon>Magnoliopsida</taxon>
        <taxon>Ranunculales</taxon>
        <taxon>Menispermaceae</taxon>
        <taxon>Menispermoideae</taxon>
        <taxon>Cissampelideae</taxon>
        <taxon>Stephania</taxon>
    </lineage>
</organism>
<keyword evidence="11" id="KW-1185">Reference proteome</keyword>
<sequence length="181" mass="19252">MEISATLLLPPIPRPTTSSPPSTLSFASSKSAFFNNGRSHLLKKHNIGSRAAAAAAISTQRGFNCRCLFGLGVPELAVIAGVVALVFGPKKLPEVGRSIGKTVKSFQQLPVPPTPPNTTSRLLTLLSCRPLTLPSEAAKEFESELKKEPDSAIESPPTENPVAISEEKKPETKVPSTEENL</sequence>
<dbReference type="GO" id="GO:0006886">
    <property type="term" value="P:intracellular protein transport"/>
    <property type="evidence" value="ECO:0007669"/>
    <property type="project" value="UniProtKB-ARBA"/>
</dbReference>
<keyword evidence="2" id="KW-0813">Transport</keyword>
<feature type="region of interest" description="Disordered" evidence="9">
    <location>
        <begin position="1"/>
        <end position="23"/>
    </location>
</feature>
<dbReference type="AlphaFoldDB" id="A0AAP0K8D1"/>
<name>A0AAP0K8D1_9MAGN</name>
<evidence type="ECO:0000256" key="5">
    <source>
        <dbReference type="ARBA" id="ARBA00022989"/>
    </source>
</evidence>
<evidence type="ECO:0000256" key="9">
    <source>
        <dbReference type="SAM" id="MobiDB-lite"/>
    </source>
</evidence>
<dbReference type="EMBL" id="JBBNAE010000002">
    <property type="protein sequence ID" value="KAK9146520.1"/>
    <property type="molecule type" value="Genomic_DNA"/>
</dbReference>
<dbReference type="Gene3D" id="1.20.5.3310">
    <property type="match status" value="1"/>
</dbReference>
<evidence type="ECO:0000256" key="7">
    <source>
        <dbReference type="ARBA" id="ARBA00023136"/>
    </source>
</evidence>
<dbReference type="Pfam" id="PF02416">
    <property type="entry name" value="TatA_B_E"/>
    <property type="match status" value="1"/>
</dbReference>
<keyword evidence="6" id="KW-0811">Translocation</keyword>
<dbReference type="Proteomes" id="UP001417504">
    <property type="component" value="Unassembled WGS sequence"/>
</dbReference>
<keyword evidence="5" id="KW-1133">Transmembrane helix</keyword>
<evidence type="ECO:0000313" key="11">
    <source>
        <dbReference type="Proteomes" id="UP001417504"/>
    </source>
</evidence>
<dbReference type="PANTHER" id="PTHR33162">
    <property type="entry name" value="SEC-INDEPENDENT PROTEIN TRANSLOCASE PROTEIN TATA, CHLOROPLASTIC"/>
    <property type="match status" value="1"/>
</dbReference>
<evidence type="ECO:0000256" key="8">
    <source>
        <dbReference type="ARBA" id="ARBA00025340"/>
    </source>
</evidence>
<keyword evidence="7" id="KW-0472">Membrane</keyword>
<keyword evidence="3" id="KW-0812">Transmembrane</keyword>
<dbReference type="NCBIfam" id="TIGR01411">
    <property type="entry name" value="tatAE"/>
    <property type="match status" value="1"/>
</dbReference>
<comment type="subcellular location">
    <subcellularLocation>
        <location evidence="1">Plastid</location>
        <location evidence="1">Chloroplast thylakoid membrane</location>
        <topology evidence="1">Single-pass membrane protein</topology>
    </subcellularLocation>
</comment>
<dbReference type="InterPro" id="IPR006312">
    <property type="entry name" value="TatA/E"/>
</dbReference>
<comment type="function">
    <text evidence="8">Part of the twin-arginine translocation (Tat) system that transports large folded proteins containing a characteristic twin-arginine motif in their signal peptide across the thylakoid membrane. Involved in delta pH-dependent protein transport required for chloroplast development, especially thylakoid membrane formation. TATC and TATB mediate precursor recognition, whereas TATA facilitates translocation.</text>
</comment>
<keyword evidence="4" id="KW-0653">Protein transport</keyword>